<evidence type="ECO:0000313" key="2">
    <source>
        <dbReference type="Proteomes" id="UP000671879"/>
    </source>
</evidence>
<proteinExistence type="predicted"/>
<gene>
    <name evidence="1" type="ORF">KAR29_02335</name>
</gene>
<dbReference type="RefSeq" id="WP_274374046.1">
    <property type="nucleotide sequence ID" value="NZ_CP072943.1"/>
</dbReference>
<name>A0A9Q7A9A3_9BACT</name>
<dbReference type="Proteomes" id="UP000671879">
    <property type="component" value="Chromosome"/>
</dbReference>
<dbReference type="AlphaFoldDB" id="A0A9Q7A9A3"/>
<evidence type="ECO:0000313" key="1">
    <source>
        <dbReference type="EMBL" id="QTX32791.1"/>
    </source>
</evidence>
<keyword evidence="2" id="KW-1185">Reference proteome</keyword>
<accession>A0A9Q7A9A3</accession>
<reference evidence="2" key="1">
    <citation type="submission" date="2021-04" db="EMBL/GenBank/DDBJ databases">
        <title>A novel Synergistetes isolate from a pyrite-forming mixed culture.</title>
        <authorList>
            <person name="Bunk B."/>
            <person name="Sproer C."/>
            <person name="Spring S."/>
            <person name="Pester M."/>
        </authorList>
    </citation>
    <scope>NUCLEOTIDE SEQUENCE [LARGE SCALE GENOMIC DNA]</scope>
    <source>
        <strain evidence="2">J.5.4.2-T.3.5.2</strain>
    </source>
</reference>
<organism evidence="1 2">
    <name type="scientific">Aminithiophilus ramosus</name>
    <dbReference type="NCBI Taxonomy" id="3029084"/>
    <lineage>
        <taxon>Bacteria</taxon>
        <taxon>Thermotogati</taxon>
        <taxon>Synergistota</taxon>
        <taxon>Synergistia</taxon>
        <taxon>Synergistales</taxon>
        <taxon>Aminithiophilaceae</taxon>
        <taxon>Aminithiophilus</taxon>
    </lineage>
</organism>
<dbReference type="KEGG" id="aram:KAR29_02335"/>
<sequence length="164" mass="18306">MAFLGLFRKKARPVEVGAYLTDYVVRPFRHHRDHVEPWSGKGVPTERVLDELFFLEIFAVDYAVTMSLGPSPRRAVMEAFWKVLRRRVGEDEAPSFGEYRRRSSVYEERLALPSSDPASAVGAVFASFCADASGVVSEQAVTEFATAATAVVKFLRRFDVAEPG</sequence>
<dbReference type="EMBL" id="CP072943">
    <property type="protein sequence ID" value="QTX32791.1"/>
    <property type="molecule type" value="Genomic_DNA"/>
</dbReference>
<protein>
    <submittedName>
        <fullName evidence="1">Uncharacterized protein</fullName>
    </submittedName>
</protein>